<feature type="transmembrane region" description="Helical" evidence="1">
    <location>
        <begin position="43"/>
        <end position="65"/>
    </location>
</feature>
<dbReference type="Proteomes" id="UP000282076">
    <property type="component" value="Unassembled WGS sequence"/>
</dbReference>
<proteinExistence type="predicted"/>
<feature type="transmembrane region" description="Helical" evidence="1">
    <location>
        <begin position="6"/>
        <end position="23"/>
    </location>
</feature>
<dbReference type="OrthoDB" id="2665332at2"/>
<gene>
    <name evidence="2" type="ORF">D7Z26_11015</name>
</gene>
<dbReference type="RefSeq" id="WP_120976823.1">
    <property type="nucleotide sequence ID" value="NZ_RBZM01000005.1"/>
</dbReference>
<accession>A0A494XTJ4</accession>
<organism evidence="2 3">
    <name type="scientific">Cohnella endophytica</name>
    <dbReference type="NCBI Taxonomy" id="2419778"/>
    <lineage>
        <taxon>Bacteria</taxon>
        <taxon>Bacillati</taxon>
        <taxon>Bacillota</taxon>
        <taxon>Bacilli</taxon>
        <taxon>Bacillales</taxon>
        <taxon>Paenibacillaceae</taxon>
        <taxon>Cohnella</taxon>
    </lineage>
</organism>
<protein>
    <submittedName>
        <fullName evidence="2">Uncharacterized protein</fullName>
    </submittedName>
</protein>
<reference evidence="2 3" key="1">
    <citation type="submission" date="2018-10" db="EMBL/GenBank/DDBJ databases">
        <title>Cohnella sp. M2MS4P-1, whole genome shotgun sequence.</title>
        <authorList>
            <person name="Tuo L."/>
        </authorList>
    </citation>
    <scope>NUCLEOTIDE SEQUENCE [LARGE SCALE GENOMIC DNA]</scope>
    <source>
        <strain evidence="2 3">M2MS4P-1</strain>
    </source>
</reference>
<evidence type="ECO:0000313" key="3">
    <source>
        <dbReference type="Proteomes" id="UP000282076"/>
    </source>
</evidence>
<keyword evidence="1" id="KW-1133">Transmembrane helix</keyword>
<dbReference type="EMBL" id="RBZM01000005">
    <property type="protein sequence ID" value="RKP53918.1"/>
    <property type="molecule type" value="Genomic_DNA"/>
</dbReference>
<name>A0A494XTJ4_9BACL</name>
<evidence type="ECO:0000256" key="1">
    <source>
        <dbReference type="SAM" id="Phobius"/>
    </source>
</evidence>
<keyword evidence="3" id="KW-1185">Reference proteome</keyword>
<keyword evidence="1" id="KW-0472">Membrane</keyword>
<comment type="caution">
    <text evidence="2">The sequence shown here is derived from an EMBL/GenBank/DDBJ whole genome shotgun (WGS) entry which is preliminary data.</text>
</comment>
<evidence type="ECO:0000313" key="2">
    <source>
        <dbReference type="EMBL" id="RKP53918.1"/>
    </source>
</evidence>
<keyword evidence="1" id="KW-0812">Transmembrane</keyword>
<sequence length="67" mass="7476">MYWQLAVVVLVIGAGVIATFLIGHSKSNREENNGYFARTGMKLARLSGFYAVCVILMIVLFLLLLNR</sequence>
<dbReference type="AlphaFoldDB" id="A0A494XTJ4"/>